<dbReference type="SMART" id="SM01018">
    <property type="entry name" value="B12-binding_2"/>
    <property type="match status" value="1"/>
</dbReference>
<dbReference type="InterPro" id="IPR006158">
    <property type="entry name" value="Cobalamin-bd"/>
</dbReference>
<dbReference type="Gene3D" id="3.40.50.280">
    <property type="entry name" value="Cobalamin-binding domain"/>
    <property type="match status" value="1"/>
</dbReference>
<dbReference type="PROSITE" id="PS51332">
    <property type="entry name" value="B12_BINDING"/>
    <property type="match status" value="1"/>
</dbReference>
<accession>A0A7C4JL56</accession>
<dbReference type="PANTHER" id="PTHR45833">
    <property type="entry name" value="METHIONINE SYNTHASE"/>
    <property type="match status" value="1"/>
</dbReference>
<dbReference type="EMBL" id="DTCK01000040">
    <property type="protein sequence ID" value="HGQ36285.1"/>
    <property type="molecule type" value="Genomic_DNA"/>
</dbReference>
<reference evidence="7" key="1">
    <citation type="journal article" date="2020" name="mSystems">
        <title>Genome- and Community-Level Interaction Insights into Carbon Utilization and Element Cycling Functions of Hydrothermarchaeota in Hydrothermal Sediment.</title>
        <authorList>
            <person name="Zhou Z."/>
            <person name="Liu Y."/>
            <person name="Xu W."/>
            <person name="Pan J."/>
            <person name="Luo Z.H."/>
            <person name="Li M."/>
        </authorList>
    </citation>
    <scope>NUCLEOTIDE SEQUENCE [LARGE SCALE GENOMIC DNA]</scope>
    <source>
        <strain evidence="7">SpSt-637</strain>
        <strain evidence="6">SpSt-667</strain>
    </source>
</reference>
<evidence type="ECO:0000256" key="2">
    <source>
        <dbReference type="ARBA" id="ARBA00022723"/>
    </source>
</evidence>
<dbReference type="EMBL" id="DTBD01000065">
    <property type="protein sequence ID" value="HGQ64999.1"/>
    <property type="molecule type" value="Genomic_DNA"/>
</dbReference>
<evidence type="ECO:0000313" key="6">
    <source>
        <dbReference type="EMBL" id="HGQ36285.1"/>
    </source>
</evidence>
<comment type="similarity">
    <text evidence="1">Belongs to the methylamine corrinoid protein family.</text>
</comment>
<dbReference type="GO" id="GO:0046872">
    <property type="term" value="F:metal ion binding"/>
    <property type="evidence" value="ECO:0007669"/>
    <property type="project" value="UniProtKB-KW"/>
</dbReference>
<keyword evidence="3" id="KW-0170">Cobalt</keyword>
<comment type="caution">
    <text evidence="7">The sequence shown here is derived from an EMBL/GenBank/DDBJ whole genome shotgun (WGS) entry which is preliminary data.</text>
</comment>
<dbReference type="SUPFAM" id="SSF52242">
    <property type="entry name" value="Cobalamin (vitamin B12)-binding domain"/>
    <property type="match status" value="1"/>
</dbReference>
<dbReference type="GO" id="GO:0050667">
    <property type="term" value="P:homocysteine metabolic process"/>
    <property type="evidence" value="ECO:0007669"/>
    <property type="project" value="TreeGrafter"/>
</dbReference>
<dbReference type="InterPro" id="IPR003759">
    <property type="entry name" value="Cbl-bd_cap"/>
</dbReference>
<gene>
    <name evidence="7" type="ORF">ENU08_07125</name>
    <name evidence="6" type="ORF">ENU41_06380</name>
</gene>
<keyword evidence="2" id="KW-0479">Metal-binding</keyword>
<dbReference type="PANTHER" id="PTHR45833:SF1">
    <property type="entry name" value="METHIONINE SYNTHASE"/>
    <property type="match status" value="1"/>
</dbReference>
<dbReference type="FunFam" id="3.40.50.280:FF:000003">
    <property type="entry name" value="Dimethylamine methyltransferase corrinoid protein"/>
    <property type="match status" value="1"/>
</dbReference>
<evidence type="ECO:0000313" key="7">
    <source>
        <dbReference type="EMBL" id="HGQ64999.1"/>
    </source>
</evidence>
<dbReference type="GO" id="GO:0005829">
    <property type="term" value="C:cytosol"/>
    <property type="evidence" value="ECO:0007669"/>
    <property type="project" value="TreeGrafter"/>
</dbReference>
<evidence type="ECO:0000256" key="1">
    <source>
        <dbReference type="ARBA" id="ARBA00010854"/>
    </source>
</evidence>
<dbReference type="SUPFAM" id="SSF47644">
    <property type="entry name" value="Methionine synthase domain"/>
    <property type="match status" value="1"/>
</dbReference>
<dbReference type="CDD" id="cd02070">
    <property type="entry name" value="corrinoid_protein_B12-BD"/>
    <property type="match status" value="1"/>
</dbReference>
<dbReference type="PROSITE" id="PS51337">
    <property type="entry name" value="B12_BINDING_NTER"/>
    <property type="match status" value="1"/>
</dbReference>
<organism evidence="7">
    <name type="scientific">Ignisphaera aggregans</name>
    <dbReference type="NCBI Taxonomy" id="334771"/>
    <lineage>
        <taxon>Archaea</taxon>
        <taxon>Thermoproteota</taxon>
        <taxon>Thermoprotei</taxon>
        <taxon>Desulfurococcales</taxon>
        <taxon>Desulfurococcaceae</taxon>
        <taxon>Ignisphaera</taxon>
    </lineage>
</organism>
<dbReference type="InterPro" id="IPR050554">
    <property type="entry name" value="Met_Synthase/Corrinoid"/>
</dbReference>
<dbReference type="GO" id="GO:0008705">
    <property type="term" value="F:methionine synthase activity"/>
    <property type="evidence" value="ECO:0007669"/>
    <property type="project" value="TreeGrafter"/>
</dbReference>
<dbReference type="GO" id="GO:0046653">
    <property type="term" value="P:tetrahydrofolate metabolic process"/>
    <property type="evidence" value="ECO:0007669"/>
    <property type="project" value="TreeGrafter"/>
</dbReference>
<sequence>MVFDKDVFLKELKEATIRGDPDEVIKMIKKVLEVGIDPLEVLEKALVVAVMELGDRWVNGEAFISDLIVAADAMKVGISILKNKITRTARGIGYRGRIVIGTVEGDIHDIGKSIVAALWEALGFEVIDLGVDVPPSRFVEAVKQYNPDIVGMSALLTTTMLKQRETIEAIKKAGLRDKVKIVIGGAPTTEEWAKEIGADGWAPDAISAVELVKKLMNID</sequence>
<protein>
    <submittedName>
        <fullName evidence="7">Cobalamin-binding protein</fullName>
    </submittedName>
</protein>
<proteinExistence type="inferred from homology"/>
<evidence type="ECO:0000259" key="4">
    <source>
        <dbReference type="PROSITE" id="PS51332"/>
    </source>
</evidence>
<name>A0A7C4JL56_9CREN</name>
<dbReference type="InterPro" id="IPR036594">
    <property type="entry name" value="Meth_synthase_dom"/>
</dbReference>
<dbReference type="GO" id="GO:0031419">
    <property type="term" value="F:cobalamin binding"/>
    <property type="evidence" value="ECO:0007669"/>
    <property type="project" value="InterPro"/>
</dbReference>
<evidence type="ECO:0000259" key="5">
    <source>
        <dbReference type="PROSITE" id="PS51337"/>
    </source>
</evidence>
<dbReference type="Gene3D" id="1.10.1240.10">
    <property type="entry name" value="Methionine synthase domain"/>
    <property type="match status" value="1"/>
</dbReference>
<feature type="domain" description="B12-binding N-terminal" evidence="5">
    <location>
        <begin position="1"/>
        <end position="93"/>
    </location>
</feature>
<feature type="domain" description="B12-binding" evidence="4">
    <location>
        <begin position="95"/>
        <end position="219"/>
    </location>
</feature>
<dbReference type="Pfam" id="PF02310">
    <property type="entry name" value="B12-binding"/>
    <property type="match status" value="1"/>
</dbReference>
<evidence type="ECO:0000256" key="3">
    <source>
        <dbReference type="ARBA" id="ARBA00023285"/>
    </source>
</evidence>
<dbReference type="InterPro" id="IPR036724">
    <property type="entry name" value="Cobalamin-bd_sf"/>
</dbReference>
<dbReference type="Pfam" id="PF02607">
    <property type="entry name" value="B12-binding_2"/>
    <property type="match status" value="1"/>
</dbReference>
<dbReference type="AlphaFoldDB" id="A0A7C4JL56"/>